<dbReference type="GO" id="GO:0000428">
    <property type="term" value="C:DNA-directed RNA polymerase complex"/>
    <property type="evidence" value="ECO:0007669"/>
    <property type="project" value="UniProtKB-KW"/>
</dbReference>
<reference evidence="1 2" key="1">
    <citation type="submission" date="2014-01" db="EMBL/GenBank/DDBJ databases">
        <title>Genome sequence determination for a cystic fibrosis isolate, Inquilinus limosus.</title>
        <authorList>
            <person name="Pino M."/>
            <person name="Di Conza J."/>
            <person name="Gutkind G."/>
        </authorList>
    </citation>
    <scope>NUCLEOTIDE SEQUENCE [LARGE SCALE GENOMIC DNA]</scope>
    <source>
        <strain evidence="1 2">MP06</strain>
    </source>
</reference>
<accession>A0A0A0DD81</accession>
<protein>
    <submittedName>
        <fullName evidence="1">DNA-directed RNA polymerase subunit sigma-24</fullName>
    </submittedName>
</protein>
<dbReference type="EMBL" id="JANX01000058">
    <property type="protein sequence ID" value="KGM34937.1"/>
    <property type="molecule type" value="Genomic_DNA"/>
</dbReference>
<sequence length="60" mass="6553">AAIDRLFADDPAALAVILGLSQGLSAEEIRERTGLSETEYDSTRKRMRRALLRHGLTGSP</sequence>
<evidence type="ECO:0000313" key="1">
    <source>
        <dbReference type="EMBL" id="KGM34937.1"/>
    </source>
</evidence>
<proteinExistence type="predicted"/>
<feature type="non-terminal residue" evidence="1">
    <location>
        <position position="1"/>
    </location>
</feature>
<dbReference type="Proteomes" id="UP000029995">
    <property type="component" value="Unassembled WGS sequence"/>
</dbReference>
<keyword evidence="1" id="KW-0240">DNA-directed RNA polymerase</keyword>
<gene>
    <name evidence="1" type="ORF">P409_07300</name>
</gene>
<evidence type="ECO:0000313" key="2">
    <source>
        <dbReference type="Proteomes" id="UP000029995"/>
    </source>
</evidence>
<keyword evidence="1" id="KW-0804">Transcription</keyword>
<dbReference type="RefSeq" id="WP_034833676.1">
    <property type="nucleotide sequence ID" value="NZ_JANX01000058.1"/>
</dbReference>
<dbReference type="AlphaFoldDB" id="A0A0A0DD81"/>
<comment type="caution">
    <text evidence="1">The sequence shown here is derived from an EMBL/GenBank/DDBJ whole genome shotgun (WGS) entry which is preliminary data.</text>
</comment>
<organism evidence="1 2">
    <name type="scientific">Inquilinus limosus MP06</name>
    <dbReference type="NCBI Taxonomy" id="1398085"/>
    <lineage>
        <taxon>Bacteria</taxon>
        <taxon>Pseudomonadati</taxon>
        <taxon>Pseudomonadota</taxon>
        <taxon>Alphaproteobacteria</taxon>
        <taxon>Rhodospirillales</taxon>
        <taxon>Rhodospirillaceae</taxon>
        <taxon>Inquilinus</taxon>
    </lineage>
</organism>
<name>A0A0A0DD81_9PROT</name>